<dbReference type="AlphaFoldDB" id="A0A840LGA3"/>
<feature type="signal peptide" evidence="2">
    <location>
        <begin position="1"/>
        <end position="22"/>
    </location>
</feature>
<evidence type="ECO:0008006" key="5">
    <source>
        <dbReference type="Google" id="ProtNLM"/>
    </source>
</evidence>
<dbReference type="RefSeq" id="WP_184303826.1">
    <property type="nucleotide sequence ID" value="NZ_JACHLP010000010.1"/>
</dbReference>
<gene>
    <name evidence="3" type="ORF">HNP55_004205</name>
</gene>
<dbReference type="Proteomes" id="UP000562027">
    <property type="component" value="Unassembled WGS sequence"/>
</dbReference>
<feature type="compositionally biased region" description="Polar residues" evidence="1">
    <location>
        <begin position="187"/>
        <end position="216"/>
    </location>
</feature>
<comment type="caution">
    <text evidence="3">The sequence shown here is derived from an EMBL/GenBank/DDBJ whole genome shotgun (WGS) entry which is preliminary data.</text>
</comment>
<evidence type="ECO:0000313" key="4">
    <source>
        <dbReference type="Proteomes" id="UP000562027"/>
    </source>
</evidence>
<feature type="region of interest" description="Disordered" evidence="1">
    <location>
        <begin position="169"/>
        <end position="221"/>
    </location>
</feature>
<sequence length="379" mass="40253">MQVIRQLFIALMAISLSVSALAQVQVVRGKASVAYKGKAAPAEAKAQALSKAQLKAVEMYYAEAGESEAANFDAVRDKIVADPDRFILDTTVLGEEDNAASQQYTVAVKVSLNLANLRNAVKANSAVAKAGRSERSPMAFLVVSRQVDSVKSFDDRVYKKVEAKESYESSDSFSESSKEGEKVKKGQVSTHASGASEQKSSATASRSVERGGSTTKKAAESSWRLIPSANLNQIFTASFSKAGYKVSEAAMIEPYTNGQFKLATVEDDYRSGNDLKPATLASLVQGMRTAQFPYVTLGTLDVNMSDEDPNTGLRRVAVTVNAKVLDISAAIPDTIASVGPVQYAGVGASDDEARTNALKLAANNAARELGSQLTNLGVR</sequence>
<keyword evidence="4" id="KW-1185">Reference proteome</keyword>
<protein>
    <recommendedName>
        <fullName evidence="5">LPP20 lipoprotein</fullName>
    </recommendedName>
</protein>
<organism evidence="3 4">
    <name type="scientific">Roseateles oligotrophus</name>
    <dbReference type="NCBI Taxonomy" id="1769250"/>
    <lineage>
        <taxon>Bacteria</taxon>
        <taxon>Pseudomonadati</taxon>
        <taxon>Pseudomonadota</taxon>
        <taxon>Betaproteobacteria</taxon>
        <taxon>Burkholderiales</taxon>
        <taxon>Sphaerotilaceae</taxon>
        <taxon>Roseateles</taxon>
    </lineage>
</organism>
<dbReference type="EMBL" id="JACHLP010000010">
    <property type="protein sequence ID" value="MBB4845653.1"/>
    <property type="molecule type" value="Genomic_DNA"/>
</dbReference>
<proteinExistence type="predicted"/>
<evidence type="ECO:0000313" key="3">
    <source>
        <dbReference type="EMBL" id="MBB4845653.1"/>
    </source>
</evidence>
<evidence type="ECO:0000256" key="1">
    <source>
        <dbReference type="SAM" id="MobiDB-lite"/>
    </source>
</evidence>
<reference evidence="3 4" key="1">
    <citation type="submission" date="2020-08" db="EMBL/GenBank/DDBJ databases">
        <title>Functional genomics of gut bacteria from endangered species of beetles.</title>
        <authorList>
            <person name="Carlos-Shanley C."/>
        </authorList>
    </citation>
    <scope>NUCLEOTIDE SEQUENCE [LARGE SCALE GENOMIC DNA]</scope>
    <source>
        <strain evidence="3 4">S00239</strain>
    </source>
</reference>
<name>A0A840LGA3_9BURK</name>
<feature type="chain" id="PRO_5032645473" description="LPP20 lipoprotein" evidence="2">
    <location>
        <begin position="23"/>
        <end position="379"/>
    </location>
</feature>
<evidence type="ECO:0000256" key="2">
    <source>
        <dbReference type="SAM" id="SignalP"/>
    </source>
</evidence>
<accession>A0A840LGA3</accession>
<keyword evidence="2" id="KW-0732">Signal</keyword>